<evidence type="ECO:0000313" key="9">
    <source>
        <dbReference type="Proteomes" id="UP000780875"/>
    </source>
</evidence>
<dbReference type="InterPro" id="IPR010096">
    <property type="entry name" value="NADH-Q_OxRdtase_suN/2"/>
</dbReference>
<dbReference type="GO" id="GO:0016491">
    <property type="term" value="F:oxidoreductase activity"/>
    <property type="evidence" value="ECO:0007669"/>
    <property type="project" value="UniProtKB-KW"/>
</dbReference>
<feature type="transmembrane region" description="Helical" evidence="5">
    <location>
        <begin position="492"/>
        <end position="517"/>
    </location>
</feature>
<proteinExistence type="inferred from homology"/>
<feature type="transmembrane region" description="Helical" evidence="5">
    <location>
        <begin position="311"/>
        <end position="330"/>
    </location>
</feature>
<feature type="transmembrane region" description="Helical" evidence="5">
    <location>
        <begin position="241"/>
        <end position="263"/>
    </location>
</feature>
<keyword evidence="5" id="KW-0520">NAD</keyword>
<keyword evidence="3 5" id="KW-1133">Transmembrane helix</keyword>
<name>A0ABS7UHC9_9ACTN</name>
<dbReference type="Pfam" id="PF00361">
    <property type="entry name" value="Proton_antipo_M"/>
    <property type="match status" value="1"/>
</dbReference>
<comment type="subcellular location">
    <subcellularLocation>
        <location evidence="5">Cell membrane</location>
        <topology evidence="5">Multi-pass membrane protein</topology>
    </subcellularLocation>
    <subcellularLocation>
        <location evidence="1">Endomembrane system</location>
        <topology evidence="1">Multi-pass membrane protein</topology>
    </subcellularLocation>
    <subcellularLocation>
        <location evidence="6">Membrane</location>
        <topology evidence="6">Multi-pass membrane protein</topology>
    </subcellularLocation>
</comment>
<evidence type="ECO:0000256" key="1">
    <source>
        <dbReference type="ARBA" id="ARBA00004127"/>
    </source>
</evidence>
<keyword evidence="8" id="KW-0560">Oxidoreductase</keyword>
<feature type="transmembrane region" description="Helical" evidence="5">
    <location>
        <begin position="199"/>
        <end position="221"/>
    </location>
</feature>
<evidence type="ECO:0000256" key="5">
    <source>
        <dbReference type="HAMAP-Rule" id="MF_00445"/>
    </source>
</evidence>
<feature type="transmembrane region" description="Helical" evidence="5">
    <location>
        <begin position="455"/>
        <end position="480"/>
    </location>
</feature>
<evidence type="ECO:0000256" key="6">
    <source>
        <dbReference type="RuleBase" id="RU000320"/>
    </source>
</evidence>
<feature type="transmembrane region" description="Helical" evidence="5">
    <location>
        <begin position="144"/>
        <end position="161"/>
    </location>
</feature>
<feature type="domain" description="NADH:quinone oxidoreductase/Mrp antiporter transmembrane" evidence="7">
    <location>
        <begin position="161"/>
        <end position="460"/>
    </location>
</feature>
<feature type="transmembrane region" description="Helical" evidence="5">
    <location>
        <begin position="13"/>
        <end position="33"/>
    </location>
</feature>
<gene>
    <name evidence="5 8" type="primary">nuoN</name>
    <name evidence="8" type="ORF">K8U61_19895</name>
</gene>
<reference evidence="8 9" key="1">
    <citation type="submission" date="2021-09" db="EMBL/GenBank/DDBJ databases">
        <title>Whole genome sequence of Nocardioides sp. GBK3QG-3.</title>
        <authorList>
            <person name="Tuo L."/>
        </authorList>
    </citation>
    <scope>NUCLEOTIDE SEQUENCE [LARGE SCALE GENOMIC DNA]</scope>
    <source>
        <strain evidence="8 9">GBK3QG-3</strain>
    </source>
</reference>
<evidence type="ECO:0000256" key="4">
    <source>
        <dbReference type="ARBA" id="ARBA00023136"/>
    </source>
</evidence>
<feature type="transmembrane region" description="Helical" evidence="5">
    <location>
        <begin position="415"/>
        <end position="435"/>
    </location>
</feature>
<feature type="transmembrane region" description="Helical" evidence="5">
    <location>
        <begin position="167"/>
        <end position="187"/>
    </location>
</feature>
<accession>A0ABS7UHC9</accession>
<organism evidence="8 9">
    <name type="scientific">Nocardioides mangrovi</name>
    <dbReference type="NCBI Taxonomy" id="2874580"/>
    <lineage>
        <taxon>Bacteria</taxon>
        <taxon>Bacillati</taxon>
        <taxon>Actinomycetota</taxon>
        <taxon>Actinomycetes</taxon>
        <taxon>Propionibacteriales</taxon>
        <taxon>Nocardioidaceae</taxon>
        <taxon>Nocardioides</taxon>
    </lineage>
</organism>
<feature type="transmembrane region" description="Helical" evidence="5">
    <location>
        <begin position="337"/>
        <end position="354"/>
    </location>
</feature>
<feature type="transmembrane region" description="Helical" evidence="5">
    <location>
        <begin position="40"/>
        <end position="60"/>
    </location>
</feature>
<keyword evidence="5" id="KW-0813">Transport</keyword>
<protein>
    <recommendedName>
        <fullName evidence="5">NADH-quinone oxidoreductase subunit N</fullName>
        <ecNumber evidence="5">7.1.1.-</ecNumber>
    </recommendedName>
    <alternativeName>
        <fullName evidence="5">NADH dehydrogenase I subunit N</fullName>
    </alternativeName>
    <alternativeName>
        <fullName evidence="5">NDH-1 subunit N</fullName>
    </alternativeName>
</protein>
<dbReference type="PANTHER" id="PTHR22773">
    <property type="entry name" value="NADH DEHYDROGENASE"/>
    <property type="match status" value="1"/>
</dbReference>
<dbReference type="Proteomes" id="UP000780875">
    <property type="component" value="Unassembled WGS sequence"/>
</dbReference>
<dbReference type="InterPro" id="IPR001750">
    <property type="entry name" value="ND/Mrp_TM"/>
</dbReference>
<evidence type="ECO:0000256" key="2">
    <source>
        <dbReference type="ARBA" id="ARBA00022692"/>
    </source>
</evidence>
<evidence type="ECO:0000259" key="7">
    <source>
        <dbReference type="Pfam" id="PF00361"/>
    </source>
</evidence>
<keyword evidence="2 5" id="KW-0812">Transmembrane</keyword>
<keyword evidence="5" id="KW-0874">Quinone</keyword>
<keyword evidence="4 5" id="KW-0472">Membrane</keyword>
<feature type="transmembrane region" description="Helical" evidence="5">
    <location>
        <begin position="374"/>
        <end position="394"/>
    </location>
</feature>
<dbReference type="RefSeq" id="WP_224124808.1">
    <property type="nucleotide sequence ID" value="NZ_JAIQZJ010000014.1"/>
</dbReference>
<evidence type="ECO:0000313" key="8">
    <source>
        <dbReference type="EMBL" id="MBZ5740448.1"/>
    </source>
</evidence>
<dbReference type="NCBIfam" id="TIGR01770">
    <property type="entry name" value="NDH_I_N"/>
    <property type="match status" value="1"/>
</dbReference>
<comment type="function">
    <text evidence="5">NDH-1 shuttles electrons from NADH, via FMN and iron-sulfur (Fe-S) centers, to quinones in the respiratory chain. The immediate electron acceptor for the enzyme in this species is believed to be a menaquinone. Couples the redox reaction to proton translocation (for every two electrons transferred, four hydrogen ions are translocated across the cytoplasmic membrane), and thus conserves the redox energy in a proton gradient.</text>
</comment>
<evidence type="ECO:0000256" key="3">
    <source>
        <dbReference type="ARBA" id="ARBA00022989"/>
    </source>
</evidence>
<comment type="similarity">
    <text evidence="5">Belongs to the complex I subunit 2 family.</text>
</comment>
<comment type="subunit">
    <text evidence="5">NDH-1 is composed of 14 different subunits. Subunits NuoA, H, J, K, L, M, N constitute the membrane sector of the complex.</text>
</comment>
<dbReference type="EC" id="7.1.1.-" evidence="5"/>
<sequence>MDFTKPTIEYADLWPMLVVYGVACLGVLVEAFLPRERRFGVQSLLAGAGLVAALVGTILVGRDLDVLGDGAARGTIDVEGTIAIDGPALFLWGIILVFAIGGVLLFAERRLEGGVSSFAGQAAALPGTEAERQASTRGLEHTEVYPLLMFAVGGMMLFPAANDLLTMFVALEVLSLPLYLLCGLARRRRLLSQEAAMKYFMLGAFSSGFFIYGIALVYGFAGSMQFADINEAVRNDLGNDALLLIGLGMMSVGLLFKVGAAPFHQWTPDVYQGAPTAVTAFMAAGTKIAAFGALLRLFYVAFGSDRWTWQPMLWVIAILTMVVGAVLAVVQTDMKRMLAYSSVAHTGFLLTGVLGVQQATELSDGEITSLQAVLFYLTTYGFAMIGAFAVVTLVRDSGGEATTFARWQGLGRRSPLVAGLFAFFLLSMAGIPLTAGFVGKWAVFTVALSAGAWPVVIAAILCSIVAVFFYVRVIVLMFFVDGDPAPGGELAVVTRPSVLTSATIVVGVAATLVLGVVPGPVLDLAGHAGQFLR</sequence>
<dbReference type="EMBL" id="JAIQZJ010000014">
    <property type="protein sequence ID" value="MBZ5740448.1"/>
    <property type="molecule type" value="Genomic_DNA"/>
</dbReference>
<feature type="transmembrane region" description="Helical" evidence="5">
    <location>
        <begin position="275"/>
        <end position="299"/>
    </location>
</feature>
<dbReference type="NCBIfam" id="NF004441">
    <property type="entry name" value="PRK05777.1-4"/>
    <property type="match status" value="1"/>
</dbReference>
<keyword evidence="5" id="KW-1003">Cell membrane</keyword>
<keyword evidence="9" id="KW-1185">Reference proteome</keyword>
<dbReference type="HAMAP" id="MF_00445">
    <property type="entry name" value="NDH1_NuoN_1"/>
    <property type="match status" value="1"/>
</dbReference>
<comment type="catalytic activity">
    <reaction evidence="5">
        <text>a quinone + NADH + 5 H(+)(in) = a quinol + NAD(+) + 4 H(+)(out)</text>
        <dbReference type="Rhea" id="RHEA:57888"/>
        <dbReference type="ChEBI" id="CHEBI:15378"/>
        <dbReference type="ChEBI" id="CHEBI:24646"/>
        <dbReference type="ChEBI" id="CHEBI:57540"/>
        <dbReference type="ChEBI" id="CHEBI:57945"/>
        <dbReference type="ChEBI" id="CHEBI:132124"/>
    </reaction>
</comment>
<comment type="caution">
    <text evidence="8">The sequence shown here is derived from an EMBL/GenBank/DDBJ whole genome shotgun (WGS) entry which is preliminary data.</text>
</comment>
<keyword evidence="5" id="KW-1278">Translocase</keyword>
<feature type="transmembrane region" description="Helical" evidence="5">
    <location>
        <begin position="89"/>
        <end position="107"/>
    </location>
</feature>